<dbReference type="Proteomes" id="UP000267096">
    <property type="component" value="Unassembled WGS sequence"/>
</dbReference>
<dbReference type="WBParaSite" id="ASIM_0000271301-mRNA-1">
    <property type="protein sequence ID" value="ASIM_0000271301-mRNA-1"/>
    <property type="gene ID" value="ASIM_0000271301"/>
</dbReference>
<evidence type="ECO:0000313" key="1">
    <source>
        <dbReference type="EMBL" id="VDK20159.1"/>
    </source>
</evidence>
<sequence length="127" mass="14813">MEGKYREWLQLMKCLKNNETEAEVKRYEEFMLALGNFSERIEEVWEPIAVIEVQLDEIRNLLNSNSNETENMTATKTTSPTVPPFDLLKIHPPNFNGDPMTLQSEEVVKSKHVDEAWTMETLQKLLK</sequence>
<gene>
    <name evidence="1" type="ORF">ASIM_LOCUS2566</name>
</gene>
<protein>
    <submittedName>
        <fullName evidence="1 3">Uncharacterized protein</fullName>
    </submittedName>
</protein>
<dbReference type="AlphaFoldDB" id="A0A0M3J583"/>
<organism evidence="3">
    <name type="scientific">Anisakis simplex</name>
    <name type="common">Herring worm</name>
    <dbReference type="NCBI Taxonomy" id="6269"/>
    <lineage>
        <taxon>Eukaryota</taxon>
        <taxon>Metazoa</taxon>
        <taxon>Ecdysozoa</taxon>
        <taxon>Nematoda</taxon>
        <taxon>Chromadorea</taxon>
        <taxon>Rhabditida</taxon>
        <taxon>Spirurina</taxon>
        <taxon>Ascaridomorpha</taxon>
        <taxon>Ascaridoidea</taxon>
        <taxon>Anisakidae</taxon>
        <taxon>Anisakis</taxon>
        <taxon>Anisakis simplex complex</taxon>
    </lineage>
</organism>
<evidence type="ECO:0000313" key="3">
    <source>
        <dbReference type="WBParaSite" id="ASIM_0000271301-mRNA-1"/>
    </source>
</evidence>
<reference evidence="1 2" key="2">
    <citation type="submission" date="2018-11" db="EMBL/GenBank/DDBJ databases">
        <authorList>
            <consortium name="Pathogen Informatics"/>
        </authorList>
    </citation>
    <scope>NUCLEOTIDE SEQUENCE [LARGE SCALE GENOMIC DNA]</scope>
</reference>
<name>A0A0M3J583_ANISI</name>
<reference evidence="3" key="1">
    <citation type="submission" date="2017-02" db="UniProtKB">
        <authorList>
            <consortium name="WormBaseParasite"/>
        </authorList>
    </citation>
    <scope>IDENTIFICATION</scope>
</reference>
<proteinExistence type="predicted"/>
<evidence type="ECO:0000313" key="2">
    <source>
        <dbReference type="Proteomes" id="UP000267096"/>
    </source>
</evidence>
<dbReference type="EMBL" id="UYRR01003499">
    <property type="protein sequence ID" value="VDK20159.1"/>
    <property type="molecule type" value="Genomic_DNA"/>
</dbReference>
<accession>A0A0M3J583</accession>
<keyword evidence="2" id="KW-1185">Reference proteome</keyword>